<comment type="caution">
    <text evidence="3">The sequence shown here is derived from an EMBL/GenBank/DDBJ whole genome shotgun (WGS) entry which is preliminary data.</text>
</comment>
<dbReference type="Gene3D" id="3.20.20.100">
    <property type="entry name" value="NADP-dependent oxidoreductase domain"/>
    <property type="match status" value="1"/>
</dbReference>
<dbReference type="Proteomes" id="UP001259982">
    <property type="component" value="Unassembled WGS sequence"/>
</dbReference>
<dbReference type="InterPro" id="IPR036812">
    <property type="entry name" value="NAD(P)_OxRdtase_dom_sf"/>
</dbReference>
<feature type="domain" description="NADP-dependent oxidoreductase" evidence="2">
    <location>
        <begin position="16"/>
        <end position="337"/>
    </location>
</feature>
<dbReference type="NCBIfam" id="NF007912">
    <property type="entry name" value="PRK10625.1"/>
    <property type="match status" value="1"/>
</dbReference>
<name>A0ABU3BD34_9GAMM</name>
<keyword evidence="1" id="KW-0560">Oxidoreductase</keyword>
<dbReference type="PANTHER" id="PTHR43364">
    <property type="entry name" value="NADH-SPECIFIC METHYLGLYOXAL REDUCTASE-RELATED"/>
    <property type="match status" value="1"/>
</dbReference>
<gene>
    <name evidence="3" type="ORF">RM531_14630</name>
</gene>
<evidence type="ECO:0000313" key="3">
    <source>
        <dbReference type="EMBL" id="MDT0619712.1"/>
    </source>
</evidence>
<proteinExistence type="predicted"/>
<dbReference type="EMBL" id="JAVRHY010000019">
    <property type="protein sequence ID" value="MDT0619712.1"/>
    <property type="molecule type" value="Genomic_DNA"/>
</dbReference>
<organism evidence="3 4">
    <name type="scientific">Spectribacter acetivorans</name>
    <dbReference type="NCBI Taxonomy" id="3075603"/>
    <lineage>
        <taxon>Bacteria</taxon>
        <taxon>Pseudomonadati</taxon>
        <taxon>Pseudomonadota</taxon>
        <taxon>Gammaproteobacteria</taxon>
        <taxon>Salinisphaerales</taxon>
        <taxon>Salinisphaeraceae</taxon>
        <taxon>Spectribacter</taxon>
    </lineage>
</organism>
<dbReference type="InterPro" id="IPR023210">
    <property type="entry name" value="NADP_OxRdtase_dom"/>
</dbReference>
<evidence type="ECO:0000313" key="4">
    <source>
        <dbReference type="Proteomes" id="UP001259982"/>
    </source>
</evidence>
<dbReference type="CDD" id="cd19094">
    <property type="entry name" value="AKR_Tas-like"/>
    <property type="match status" value="1"/>
</dbReference>
<accession>A0ABU3BD34</accession>
<protein>
    <submittedName>
        <fullName evidence="3">NADP(H)-dependent aldo-keto reductase</fullName>
    </submittedName>
</protein>
<dbReference type="SUPFAM" id="SSF51430">
    <property type="entry name" value="NAD(P)-linked oxidoreductase"/>
    <property type="match status" value="1"/>
</dbReference>
<keyword evidence="4" id="KW-1185">Reference proteome</keyword>
<evidence type="ECO:0000259" key="2">
    <source>
        <dbReference type="Pfam" id="PF00248"/>
    </source>
</evidence>
<dbReference type="RefSeq" id="WP_311660323.1">
    <property type="nucleotide sequence ID" value="NZ_JAVRHY010000019.1"/>
</dbReference>
<dbReference type="InterPro" id="IPR050523">
    <property type="entry name" value="AKR_Detox_Biosynth"/>
</dbReference>
<dbReference type="PANTHER" id="PTHR43364:SF4">
    <property type="entry name" value="NAD(P)-LINKED OXIDOREDUCTASE SUPERFAMILY PROTEIN"/>
    <property type="match status" value="1"/>
</dbReference>
<sequence length="346" mass="38815">MEMRRLGRTDLDVSLICLGTMTWGEQNTEADAHEQLDYALERGINFIDAAEMYPVPPKADTAGRTEQYIGTWLARRGRRDDVVLASKVTGRSEMSWLREGDDTTLTPAQVRRALEASLKRLQTDYLDLYQVHWPDRRTNTFGRLGYVHKPLPDEVAIEDTLGELGRMVDEGKIRHVGISNETPWGLMRYVEIAERTGLPRVVSVQNPYSLLNRTFEIGLAECAEREDVRLLAYSPLAFGVLAGKYLDGARPDGARLTLFERFSRYTNPAGEAATAEYVKLARDHGLDPAQMALAWCNSRSFLTSTIIGATSMEQLRADIDSADLQLSDEVCAEIEAIHTRHPNPCP</sequence>
<reference evidence="3 4" key="1">
    <citation type="submission" date="2023-09" db="EMBL/GenBank/DDBJ databases">
        <authorList>
            <person name="Rey-Velasco X."/>
        </authorList>
    </citation>
    <scope>NUCLEOTIDE SEQUENCE [LARGE SCALE GENOMIC DNA]</scope>
    <source>
        <strain evidence="3 4">P385</strain>
    </source>
</reference>
<evidence type="ECO:0000256" key="1">
    <source>
        <dbReference type="ARBA" id="ARBA00023002"/>
    </source>
</evidence>
<dbReference type="Pfam" id="PF00248">
    <property type="entry name" value="Aldo_ket_red"/>
    <property type="match status" value="1"/>
</dbReference>